<accession>A0ABV4E630</accession>
<evidence type="ECO:0000313" key="2">
    <source>
        <dbReference type="Proteomes" id="UP001565243"/>
    </source>
</evidence>
<protein>
    <submittedName>
        <fullName evidence="1">DUF2946 domain-containing protein</fullName>
    </submittedName>
</protein>
<proteinExistence type="predicted"/>
<evidence type="ECO:0000313" key="1">
    <source>
        <dbReference type="EMBL" id="MEY8770359.1"/>
    </source>
</evidence>
<dbReference type="Proteomes" id="UP001565243">
    <property type="component" value="Unassembled WGS sequence"/>
</dbReference>
<dbReference type="RefSeq" id="WP_253455544.1">
    <property type="nucleotide sequence ID" value="NZ_JBGFFX010000003.1"/>
</dbReference>
<organism evidence="1 2">
    <name type="scientific">Erwinia aeris</name>
    <dbReference type="NCBI Taxonomy" id="3239803"/>
    <lineage>
        <taxon>Bacteria</taxon>
        <taxon>Pseudomonadati</taxon>
        <taxon>Pseudomonadota</taxon>
        <taxon>Gammaproteobacteria</taxon>
        <taxon>Enterobacterales</taxon>
        <taxon>Erwiniaceae</taxon>
        <taxon>Erwinia</taxon>
    </lineage>
</organism>
<dbReference type="Pfam" id="PF11162">
    <property type="entry name" value="DUF2946"/>
    <property type="match status" value="1"/>
</dbReference>
<dbReference type="EMBL" id="JBGFFX010000003">
    <property type="protein sequence ID" value="MEY8770359.1"/>
    <property type="molecule type" value="Genomic_DNA"/>
</dbReference>
<comment type="caution">
    <text evidence="1">The sequence shown here is derived from an EMBL/GenBank/DDBJ whole genome shotgun (WGS) entry which is preliminary data.</text>
</comment>
<gene>
    <name evidence="1" type="ORF">AB6T85_07965</name>
</gene>
<sequence length="158" mass="16965">MPNLSLIKMRRSCLAAWLGLLAVMLLFIAPVISKSLVASPAWHSMMMPGMAMDEAMMADAAMIGHAGMAHDDASAMPGESATVAEDNGRAKGGPPLSVMDDSACGYCVLLAHLPLDLTRLPPLWSSLQAARLPALPLFRPVVARFVPHFFHPRAPPRR</sequence>
<keyword evidence="2" id="KW-1185">Reference proteome</keyword>
<reference evidence="1 2" key="1">
    <citation type="submission" date="2024-07" db="EMBL/GenBank/DDBJ databases">
        <authorList>
            <person name="Hebao G."/>
        </authorList>
    </citation>
    <scope>NUCLEOTIDE SEQUENCE [LARGE SCALE GENOMIC DNA]</scope>
    <source>
        <strain evidence="1 2">ACCC 02193</strain>
    </source>
</reference>
<dbReference type="InterPro" id="IPR021333">
    <property type="entry name" value="DUF2946"/>
</dbReference>
<name>A0ABV4E630_9GAMM</name>